<gene>
    <name evidence="2" type="ORF">WKW77_30665</name>
</gene>
<dbReference type="RefSeq" id="WP_340360668.1">
    <property type="nucleotide sequence ID" value="NZ_JBBKZU010000020.1"/>
</dbReference>
<keyword evidence="3" id="KW-1185">Reference proteome</keyword>
<dbReference type="Proteomes" id="UP001365846">
    <property type="component" value="Unassembled WGS sequence"/>
</dbReference>
<evidence type="ECO:0000313" key="3">
    <source>
        <dbReference type="Proteomes" id="UP001365846"/>
    </source>
</evidence>
<accession>A0ABU8VQN4</accession>
<sequence length="108" mass="11706">MRTPYDPLNGVGQRDFGAPPTHAVDSLDTLRGYVGPQPEQMAAIDADPMNTSAYWLKRGQQEQVIQAKETFVRFTAMLNAMNIPASAEAQLRDELLSVLGGHGYTAAG</sequence>
<proteinExistence type="predicted"/>
<feature type="region of interest" description="Disordered" evidence="1">
    <location>
        <begin position="1"/>
        <end position="20"/>
    </location>
</feature>
<protein>
    <submittedName>
        <fullName evidence="2">Uncharacterized protein</fullName>
    </submittedName>
</protein>
<organism evidence="2 3">
    <name type="scientific">Variovorax ureilyticus</name>
    <dbReference type="NCBI Taxonomy" id="1836198"/>
    <lineage>
        <taxon>Bacteria</taxon>
        <taxon>Pseudomonadati</taxon>
        <taxon>Pseudomonadota</taxon>
        <taxon>Betaproteobacteria</taxon>
        <taxon>Burkholderiales</taxon>
        <taxon>Comamonadaceae</taxon>
        <taxon>Variovorax</taxon>
    </lineage>
</organism>
<comment type="caution">
    <text evidence="2">The sequence shown here is derived from an EMBL/GenBank/DDBJ whole genome shotgun (WGS) entry which is preliminary data.</text>
</comment>
<evidence type="ECO:0000256" key="1">
    <source>
        <dbReference type="SAM" id="MobiDB-lite"/>
    </source>
</evidence>
<reference evidence="2 3" key="1">
    <citation type="submission" date="2024-03" db="EMBL/GenBank/DDBJ databases">
        <title>Novel species of the genus Variovorax.</title>
        <authorList>
            <person name="Liu Q."/>
            <person name="Xin Y.-H."/>
        </authorList>
    </citation>
    <scope>NUCLEOTIDE SEQUENCE [LARGE SCALE GENOMIC DNA]</scope>
    <source>
        <strain evidence="2 3">KACC 18899</strain>
    </source>
</reference>
<dbReference type="EMBL" id="JBBKZU010000020">
    <property type="protein sequence ID" value="MEJ8815462.1"/>
    <property type="molecule type" value="Genomic_DNA"/>
</dbReference>
<evidence type="ECO:0000313" key="2">
    <source>
        <dbReference type="EMBL" id="MEJ8815462.1"/>
    </source>
</evidence>
<name>A0ABU8VQN4_9BURK</name>